<evidence type="ECO:0000313" key="5">
    <source>
        <dbReference type="Proteomes" id="UP000229706"/>
    </source>
</evidence>
<feature type="non-terminal residue" evidence="4">
    <location>
        <position position="1"/>
    </location>
</feature>
<name>A0A2M8DBV6_9BACT</name>
<feature type="domain" description="HTH deoR-type" evidence="3">
    <location>
        <begin position="20"/>
        <end position="67"/>
    </location>
</feature>
<dbReference type="AlphaFoldDB" id="A0A2M8DBV6"/>
<organism evidence="4 5">
    <name type="scientific">Candidatus Roizmanbacteria bacterium CG_4_9_14_0_8_um_filter_34_12</name>
    <dbReference type="NCBI Taxonomy" id="1974840"/>
    <lineage>
        <taxon>Bacteria</taxon>
        <taxon>Candidatus Roizmaniibacteriota</taxon>
    </lineage>
</organism>
<protein>
    <recommendedName>
        <fullName evidence="3">HTH deoR-type domain-containing protein</fullName>
    </recommendedName>
</protein>
<dbReference type="Proteomes" id="UP000229706">
    <property type="component" value="Unassembled WGS sequence"/>
</dbReference>
<proteinExistence type="predicted"/>
<accession>A0A2M8DBV6</accession>
<evidence type="ECO:0000259" key="3">
    <source>
        <dbReference type="Pfam" id="PF08220"/>
    </source>
</evidence>
<dbReference type="InterPro" id="IPR036388">
    <property type="entry name" value="WH-like_DNA-bd_sf"/>
</dbReference>
<keyword evidence="1" id="KW-0805">Transcription regulation</keyword>
<sequence length="78" mass="8982">SKDVKLKEKFGGQQIYLTERQVKIIEYIQEVGYLQNQAFLTLFTNVSEDTVLRDVQDLVKKGLIKKVGSTKSARYIMV</sequence>
<dbReference type="GO" id="GO:0003700">
    <property type="term" value="F:DNA-binding transcription factor activity"/>
    <property type="evidence" value="ECO:0007669"/>
    <property type="project" value="InterPro"/>
</dbReference>
<keyword evidence="2" id="KW-0804">Transcription</keyword>
<comment type="caution">
    <text evidence="4">The sequence shown here is derived from an EMBL/GenBank/DDBJ whole genome shotgun (WGS) entry which is preliminary data.</text>
</comment>
<evidence type="ECO:0000256" key="1">
    <source>
        <dbReference type="ARBA" id="ARBA00023015"/>
    </source>
</evidence>
<evidence type="ECO:0000256" key="2">
    <source>
        <dbReference type="ARBA" id="ARBA00023163"/>
    </source>
</evidence>
<reference evidence="5" key="1">
    <citation type="submission" date="2017-09" db="EMBL/GenBank/DDBJ databases">
        <title>Depth-based differentiation of microbial function through sediment-hosted aquifers and enrichment of novel symbionts in the deep terrestrial subsurface.</title>
        <authorList>
            <person name="Probst A.J."/>
            <person name="Ladd B."/>
            <person name="Jarett J.K."/>
            <person name="Geller-Mcgrath D.E."/>
            <person name="Sieber C.M.K."/>
            <person name="Emerson J.B."/>
            <person name="Anantharaman K."/>
            <person name="Thomas B.C."/>
            <person name="Malmstrom R."/>
            <person name="Stieglmeier M."/>
            <person name="Klingl A."/>
            <person name="Woyke T."/>
            <person name="Ryan C.M."/>
            <person name="Banfield J.F."/>
        </authorList>
    </citation>
    <scope>NUCLEOTIDE SEQUENCE [LARGE SCALE GENOMIC DNA]</scope>
</reference>
<dbReference type="Gene3D" id="1.10.10.10">
    <property type="entry name" value="Winged helix-like DNA-binding domain superfamily/Winged helix DNA-binding domain"/>
    <property type="match status" value="1"/>
</dbReference>
<dbReference type="EMBL" id="PFTH01000176">
    <property type="protein sequence ID" value="PJB87881.1"/>
    <property type="molecule type" value="Genomic_DNA"/>
</dbReference>
<gene>
    <name evidence="4" type="ORF">CO083_04665</name>
</gene>
<evidence type="ECO:0000313" key="4">
    <source>
        <dbReference type="EMBL" id="PJB87881.1"/>
    </source>
</evidence>
<dbReference type="Pfam" id="PF08220">
    <property type="entry name" value="HTH_DeoR"/>
    <property type="match status" value="1"/>
</dbReference>
<dbReference type="InterPro" id="IPR001034">
    <property type="entry name" value="DeoR_HTH"/>
</dbReference>
<dbReference type="SUPFAM" id="SSF46785">
    <property type="entry name" value="Winged helix' DNA-binding domain"/>
    <property type="match status" value="1"/>
</dbReference>
<dbReference type="InterPro" id="IPR036390">
    <property type="entry name" value="WH_DNA-bd_sf"/>
</dbReference>